<comment type="caution">
    <text evidence="1">The sequence shown here is derived from an EMBL/GenBank/DDBJ whole genome shotgun (WGS) entry which is preliminary data.</text>
</comment>
<keyword evidence="2" id="KW-1185">Reference proteome</keyword>
<dbReference type="AlphaFoldDB" id="A0A4R5BIL8"/>
<gene>
    <name evidence="1" type="ORF">E1298_18705</name>
</gene>
<dbReference type="EMBL" id="SMKU01000090">
    <property type="protein sequence ID" value="TDD85399.1"/>
    <property type="molecule type" value="Genomic_DNA"/>
</dbReference>
<organism evidence="1 2">
    <name type="scientific">Actinomadura rubrisoli</name>
    <dbReference type="NCBI Taxonomy" id="2530368"/>
    <lineage>
        <taxon>Bacteria</taxon>
        <taxon>Bacillati</taxon>
        <taxon>Actinomycetota</taxon>
        <taxon>Actinomycetes</taxon>
        <taxon>Streptosporangiales</taxon>
        <taxon>Thermomonosporaceae</taxon>
        <taxon>Actinomadura</taxon>
    </lineage>
</organism>
<evidence type="ECO:0000313" key="2">
    <source>
        <dbReference type="Proteomes" id="UP000294513"/>
    </source>
</evidence>
<accession>A0A4R5BIL8</accession>
<proteinExistence type="predicted"/>
<protein>
    <submittedName>
        <fullName evidence="1">Uncharacterized protein</fullName>
    </submittedName>
</protein>
<sequence length="108" mass="11418">MEFVVTSSKAEELLSLLVEEGVAAVPDERQVRGAGTDVLTTVVATAGNAAAWAAAGVAVRKFIDRHKGKRIQVDEAGLAEAENYSARDIERIVQALSAVERDDSGGHQ</sequence>
<dbReference type="OrthoDB" id="3482921at2"/>
<reference evidence="1 2" key="1">
    <citation type="submission" date="2019-03" db="EMBL/GenBank/DDBJ databases">
        <title>Draft genome sequences of novel Actinobacteria.</title>
        <authorList>
            <person name="Sahin N."/>
            <person name="Ay H."/>
            <person name="Saygin H."/>
        </authorList>
    </citation>
    <scope>NUCLEOTIDE SEQUENCE [LARGE SCALE GENOMIC DNA]</scope>
    <source>
        <strain evidence="1 2">H3C3</strain>
    </source>
</reference>
<dbReference type="Proteomes" id="UP000294513">
    <property type="component" value="Unassembled WGS sequence"/>
</dbReference>
<evidence type="ECO:0000313" key="1">
    <source>
        <dbReference type="EMBL" id="TDD85399.1"/>
    </source>
</evidence>
<dbReference type="RefSeq" id="WP_131894938.1">
    <property type="nucleotide sequence ID" value="NZ_SMKU01000090.1"/>
</dbReference>
<name>A0A4R5BIL8_9ACTN</name>